<feature type="repeat" description="Cell wall-binding" evidence="2">
    <location>
        <begin position="111"/>
        <end position="130"/>
    </location>
</feature>
<dbReference type="InterPro" id="IPR018337">
    <property type="entry name" value="Cell_wall/Cho-bd_repeat"/>
</dbReference>
<feature type="compositionally biased region" description="Low complexity" evidence="3">
    <location>
        <begin position="52"/>
        <end position="61"/>
    </location>
</feature>
<feature type="repeat" description="Cell wall-binding" evidence="2">
    <location>
        <begin position="151"/>
        <end position="172"/>
    </location>
</feature>
<feature type="chain" id="PRO_5007461159" evidence="4">
    <location>
        <begin position="26"/>
        <end position="193"/>
    </location>
</feature>
<comment type="caution">
    <text evidence="5">The sequence shown here is derived from an EMBL/GenBank/DDBJ whole genome shotgun (WGS) entry which is preliminary data.</text>
</comment>
<feature type="signal peptide" evidence="4">
    <location>
        <begin position="1"/>
        <end position="25"/>
    </location>
</feature>
<organism evidence="5 6">
    <name type="scientific">Lachnoanaerobaculum saburreum</name>
    <dbReference type="NCBI Taxonomy" id="467210"/>
    <lineage>
        <taxon>Bacteria</taxon>
        <taxon>Bacillati</taxon>
        <taxon>Bacillota</taxon>
        <taxon>Clostridia</taxon>
        <taxon>Lachnospirales</taxon>
        <taxon>Lachnospiraceae</taxon>
        <taxon>Lachnoanaerobaculum</taxon>
    </lineage>
</organism>
<dbReference type="STRING" id="467210.HMPREF1866_01457"/>
<sequence>MEGYMKRVLTTLALGFGLTVGAVFAANAAPSVVITPGAHTVVATSSVATPSVPRATGSNSHGHGHGGSSGGGSGSGSTYRSRSAVQSSSAGTWQKDAKGWWLSYGAGNYAKNTWVNKDGKWYYFDAEGYMLTSWRFINNNWYYMHDDGHMNIGWLLTENTHKWYYFDANGAMWYNATTPDGYYVNNDGVYVAK</sequence>
<evidence type="ECO:0000256" key="3">
    <source>
        <dbReference type="SAM" id="MobiDB-lite"/>
    </source>
</evidence>
<dbReference type="Gene3D" id="2.10.270.10">
    <property type="entry name" value="Cholin Binding"/>
    <property type="match status" value="1"/>
</dbReference>
<dbReference type="PATRIC" id="fig|467210.3.peg.1446"/>
<feature type="repeat" description="Cell wall-binding" evidence="2">
    <location>
        <begin position="131"/>
        <end position="150"/>
    </location>
</feature>
<dbReference type="EMBL" id="LSDA01000091">
    <property type="protein sequence ID" value="KXB57374.1"/>
    <property type="molecule type" value="Genomic_DNA"/>
</dbReference>
<keyword evidence="6" id="KW-1185">Reference proteome</keyword>
<feature type="region of interest" description="Disordered" evidence="3">
    <location>
        <begin position="52"/>
        <end position="81"/>
    </location>
</feature>
<dbReference type="Proteomes" id="UP000070394">
    <property type="component" value="Unassembled WGS sequence"/>
</dbReference>
<keyword evidence="1" id="KW-0677">Repeat</keyword>
<protein>
    <submittedName>
        <fullName evidence="5">Cell wall-binding repeat protein</fullName>
    </submittedName>
</protein>
<dbReference type="PROSITE" id="PS51170">
    <property type="entry name" value="CW"/>
    <property type="match status" value="3"/>
</dbReference>
<dbReference type="Pfam" id="PF01473">
    <property type="entry name" value="Choline_bind_1"/>
    <property type="match status" value="1"/>
</dbReference>
<keyword evidence="4" id="KW-0732">Signal</keyword>
<dbReference type="AlphaFoldDB" id="A0A133ZPK3"/>
<evidence type="ECO:0000256" key="4">
    <source>
        <dbReference type="SAM" id="SignalP"/>
    </source>
</evidence>
<dbReference type="SUPFAM" id="SSF69360">
    <property type="entry name" value="Cell wall binding repeat"/>
    <property type="match status" value="1"/>
</dbReference>
<dbReference type="Pfam" id="PF19127">
    <property type="entry name" value="Choline_bind_3"/>
    <property type="match status" value="1"/>
</dbReference>
<evidence type="ECO:0000313" key="5">
    <source>
        <dbReference type="EMBL" id="KXB57374.1"/>
    </source>
</evidence>
<evidence type="ECO:0000256" key="2">
    <source>
        <dbReference type="PROSITE-ProRule" id="PRU00591"/>
    </source>
</evidence>
<name>A0A133ZPK3_9FIRM</name>
<accession>A0A133ZPK3</accession>
<gene>
    <name evidence="5" type="ORF">HMPREF1866_01457</name>
</gene>
<evidence type="ECO:0000313" key="6">
    <source>
        <dbReference type="Proteomes" id="UP000070394"/>
    </source>
</evidence>
<feature type="compositionally biased region" description="Gly residues" evidence="3">
    <location>
        <begin position="65"/>
        <end position="75"/>
    </location>
</feature>
<proteinExistence type="predicted"/>
<evidence type="ECO:0000256" key="1">
    <source>
        <dbReference type="ARBA" id="ARBA00022737"/>
    </source>
</evidence>
<reference evidence="6" key="1">
    <citation type="submission" date="2016-01" db="EMBL/GenBank/DDBJ databases">
        <authorList>
            <person name="Mitreva M."/>
            <person name="Pepin K.H."/>
            <person name="Mihindukulasuriya K.A."/>
            <person name="Fulton R."/>
            <person name="Fronick C."/>
            <person name="O'Laughlin M."/>
            <person name="Miner T."/>
            <person name="Herter B."/>
            <person name="Rosa B.A."/>
            <person name="Cordes M."/>
            <person name="Tomlinson C."/>
            <person name="Wollam A."/>
            <person name="Palsikar V.B."/>
            <person name="Mardis E.R."/>
            <person name="Wilson R.K."/>
        </authorList>
    </citation>
    <scope>NUCLEOTIDE SEQUENCE [LARGE SCALE GENOMIC DNA]</scope>
    <source>
        <strain evidence="6">DNF00896</strain>
    </source>
</reference>